<name>A0A9W9V2F3_9EURO</name>
<dbReference type="RefSeq" id="XP_056576711.1">
    <property type="nucleotide sequence ID" value="XM_056725860.1"/>
</dbReference>
<dbReference type="EMBL" id="JAPZBT010000003">
    <property type="protein sequence ID" value="KAJ5365244.1"/>
    <property type="molecule type" value="Genomic_DNA"/>
</dbReference>
<gene>
    <name evidence="1" type="ORF">N7517_008130</name>
</gene>
<proteinExistence type="predicted"/>
<dbReference type="GeneID" id="81465043"/>
<keyword evidence="2" id="KW-1185">Reference proteome</keyword>
<dbReference type="OrthoDB" id="1577640at2759"/>
<evidence type="ECO:0000313" key="2">
    <source>
        <dbReference type="Proteomes" id="UP001147752"/>
    </source>
</evidence>
<reference evidence="1" key="1">
    <citation type="submission" date="2022-12" db="EMBL/GenBank/DDBJ databases">
        <authorList>
            <person name="Petersen C."/>
        </authorList>
    </citation>
    <scope>NUCLEOTIDE SEQUENCE</scope>
    <source>
        <strain evidence="1">IBT 3081</strain>
    </source>
</reference>
<reference evidence="1" key="2">
    <citation type="journal article" date="2023" name="IMA Fungus">
        <title>Comparative genomic study of the Penicillium genus elucidates a diverse pangenome and 15 lateral gene transfer events.</title>
        <authorList>
            <person name="Petersen C."/>
            <person name="Sorensen T."/>
            <person name="Nielsen M.R."/>
            <person name="Sondergaard T.E."/>
            <person name="Sorensen J.L."/>
            <person name="Fitzpatrick D.A."/>
            <person name="Frisvad J.C."/>
            <person name="Nielsen K.L."/>
        </authorList>
    </citation>
    <scope>NUCLEOTIDE SEQUENCE</scope>
    <source>
        <strain evidence="1">IBT 3081</strain>
    </source>
</reference>
<comment type="caution">
    <text evidence="1">The sequence shown here is derived from an EMBL/GenBank/DDBJ whole genome shotgun (WGS) entry which is preliminary data.</text>
</comment>
<dbReference type="Proteomes" id="UP001147752">
    <property type="component" value="Unassembled WGS sequence"/>
</dbReference>
<organism evidence="1 2">
    <name type="scientific">Penicillium concentricum</name>
    <dbReference type="NCBI Taxonomy" id="293559"/>
    <lineage>
        <taxon>Eukaryota</taxon>
        <taxon>Fungi</taxon>
        <taxon>Dikarya</taxon>
        <taxon>Ascomycota</taxon>
        <taxon>Pezizomycotina</taxon>
        <taxon>Eurotiomycetes</taxon>
        <taxon>Eurotiomycetidae</taxon>
        <taxon>Eurotiales</taxon>
        <taxon>Aspergillaceae</taxon>
        <taxon>Penicillium</taxon>
    </lineage>
</organism>
<dbReference type="AlphaFoldDB" id="A0A9W9V2F3"/>
<sequence length="100" mass="11728">MRRLYIDQKKPDRLAEHLKLLDGMEEYQQPAGDRFYAANYPHTNGQNCDQCDTHSVVDRPARRNHRMLHFHYGNIASGNYVPKDVIIQDEYSNDPKLNVL</sequence>
<accession>A0A9W9V2F3</accession>
<protein>
    <submittedName>
        <fullName evidence="1">Uncharacterized protein</fullName>
    </submittedName>
</protein>
<evidence type="ECO:0000313" key="1">
    <source>
        <dbReference type="EMBL" id="KAJ5365244.1"/>
    </source>
</evidence>